<dbReference type="Proteomes" id="UP000515312">
    <property type="component" value="Chromosome"/>
</dbReference>
<proteinExistence type="predicted"/>
<dbReference type="GO" id="GO:0005886">
    <property type="term" value="C:plasma membrane"/>
    <property type="evidence" value="ECO:0007669"/>
    <property type="project" value="TreeGrafter"/>
</dbReference>
<dbReference type="SMART" id="SM00382">
    <property type="entry name" value="AAA"/>
    <property type="match status" value="1"/>
</dbReference>
<evidence type="ECO:0000256" key="2">
    <source>
        <dbReference type="ARBA" id="ARBA00022741"/>
    </source>
</evidence>
<dbReference type="InterPro" id="IPR003439">
    <property type="entry name" value="ABC_transporter-like_ATP-bd"/>
</dbReference>
<dbReference type="PROSITE" id="PS50893">
    <property type="entry name" value="ABC_TRANSPORTER_2"/>
    <property type="match status" value="1"/>
</dbReference>
<dbReference type="AlphaFoldDB" id="A0A7G8BDG6"/>
<dbReference type="GO" id="GO:0022857">
    <property type="term" value="F:transmembrane transporter activity"/>
    <property type="evidence" value="ECO:0007669"/>
    <property type="project" value="TreeGrafter"/>
</dbReference>
<dbReference type="PANTHER" id="PTHR24220:SF611">
    <property type="entry name" value="ATP-BINDING COMPONENT OF ABC TRANSPORTER-RELATED"/>
    <property type="match status" value="1"/>
</dbReference>
<evidence type="ECO:0000256" key="3">
    <source>
        <dbReference type="ARBA" id="ARBA00022840"/>
    </source>
</evidence>
<evidence type="ECO:0000313" key="5">
    <source>
        <dbReference type="EMBL" id="QNI30586.1"/>
    </source>
</evidence>
<dbReference type="GO" id="GO:0005524">
    <property type="term" value="F:ATP binding"/>
    <property type="evidence" value="ECO:0007669"/>
    <property type="project" value="UniProtKB-KW"/>
</dbReference>
<keyword evidence="6" id="KW-1185">Reference proteome</keyword>
<dbReference type="EMBL" id="CP060394">
    <property type="protein sequence ID" value="QNI30586.1"/>
    <property type="molecule type" value="Genomic_DNA"/>
</dbReference>
<keyword evidence="3 5" id="KW-0067">ATP-binding</keyword>
<evidence type="ECO:0000256" key="1">
    <source>
        <dbReference type="ARBA" id="ARBA00022448"/>
    </source>
</evidence>
<accession>A0A7G8BDG6</accession>
<name>A0A7G8BDG6_9BACT</name>
<dbReference type="KEGG" id="adin:H7849_15740"/>
<dbReference type="Gene3D" id="3.40.50.300">
    <property type="entry name" value="P-loop containing nucleotide triphosphate hydrolases"/>
    <property type="match status" value="1"/>
</dbReference>
<organism evidence="5 6">
    <name type="scientific">Alloacidobacterium dinghuense</name>
    <dbReference type="NCBI Taxonomy" id="2763107"/>
    <lineage>
        <taxon>Bacteria</taxon>
        <taxon>Pseudomonadati</taxon>
        <taxon>Acidobacteriota</taxon>
        <taxon>Terriglobia</taxon>
        <taxon>Terriglobales</taxon>
        <taxon>Acidobacteriaceae</taxon>
        <taxon>Alloacidobacterium</taxon>
    </lineage>
</organism>
<dbReference type="InterPro" id="IPR003593">
    <property type="entry name" value="AAA+_ATPase"/>
</dbReference>
<dbReference type="PANTHER" id="PTHR24220">
    <property type="entry name" value="IMPORT ATP-BINDING PROTEIN"/>
    <property type="match status" value="1"/>
</dbReference>
<dbReference type="RefSeq" id="WP_186740568.1">
    <property type="nucleotide sequence ID" value="NZ_CP060394.1"/>
</dbReference>
<dbReference type="InterPro" id="IPR017911">
    <property type="entry name" value="MacB-like_ATP-bd"/>
</dbReference>
<dbReference type="InterPro" id="IPR027417">
    <property type="entry name" value="P-loop_NTPase"/>
</dbReference>
<dbReference type="CDD" id="cd03255">
    <property type="entry name" value="ABC_MJ0796_LolCDE_FtsE"/>
    <property type="match status" value="1"/>
</dbReference>
<keyword evidence="2" id="KW-0547">Nucleotide-binding</keyword>
<dbReference type="InterPro" id="IPR015854">
    <property type="entry name" value="ABC_transpr_LolD-like"/>
</dbReference>
<gene>
    <name evidence="5" type="ORF">H7849_15740</name>
</gene>
<evidence type="ECO:0000259" key="4">
    <source>
        <dbReference type="PROSITE" id="PS50893"/>
    </source>
</evidence>
<keyword evidence="1" id="KW-0813">Transport</keyword>
<protein>
    <submittedName>
        <fullName evidence="5">ABC transporter ATP-binding protein</fullName>
    </submittedName>
</protein>
<dbReference type="SUPFAM" id="SSF52540">
    <property type="entry name" value="P-loop containing nucleoside triphosphate hydrolases"/>
    <property type="match status" value="1"/>
</dbReference>
<dbReference type="GO" id="GO:0016887">
    <property type="term" value="F:ATP hydrolysis activity"/>
    <property type="evidence" value="ECO:0007669"/>
    <property type="project" value="InterPro"/>
</dbReference>
<dbReference type="Pfam" id="PF00005">
    <property type="entry name" value="ABC_tran"/>
    <property type="match status" value="1"/>
</dbReference>
<reference evidence="5 6" key="1">
    <citation type="submission" date="2020-08" db="EMBL/GenBank/DDBJ databases">
        <title>Edaphobacter telluris sp. nov. and Acidobacterium dinghuensis sp. nov., two acidobacteria isolated from forest soil.</title>
        <authorList>
            <person name="Fu J."/>
            <person name="Qiu L."/>
        </authorList>
    </citation>
    <scope>NUCLEOTIDE SEQUENCE [LARGE SCALE GENOMIC DNA]</scope>
    <source>
        <strain evidence="5">4Y35</strain>
    </source>
</reference>
<evidence type="ECO:0000313" key="6">
    <source>
        <dbReference type="Proteomes" id="UP000515312"/>
    </source>
</evidence>
<sequence>MSAVHLQDVTFSYEQNAPLLQIDELLIDEGERVFLYGPSGSGKTTLLGIVAGVLRANTGEVQVLGKDLRRMSPSARDRHRGAEMGYIFQSFNLIPYLSVRENIALPCYVHARRMKRIMASTLDGEIARIAGRLDLGDILHKRVTKLSTGQQQRVAIARAVIGAPRLVIADEPTSSLDRDRQESFLRLLIEVCDEARSTLIFVSHDSSLMSRFERHISVPEINQVVLC</sequence>
<feature type="domain" description="ABC transporter" evidence="4">
    <location>
        <begin position="4"/>
        <end position="226"/>
    </location>
</feature>